<evidence type="ECO:0000259" key="5">
    <source>
        <dbReference type="Pfam" id="PF22780"/>
    </source>
</evidence>
<evidence type="ECO:0000313" key="6">
    <source>
        <dbReference type="EMBL" id="MFC2924776.1"/>
    </source>
</evidence>
<dbReference type="Gene3D" id="3.50.50.60">
    <property type="entry name" value="FAD/NAD(P)-binding domain"/>
    <property type="match status" value="1"/>
</dbReference>
<dbReference type="NCBIfam" id="TIGR00275">
    <property type="entry name" value="aminoacetone oxidase family FAD-binding enzyme"/>
    <property type="match status" value="1"/>
</dbReference>
<comment type="caution">
    <text evidence="6">The sequence shown here is derived from an EMBL/GenBank/DDBJ whole genome shotgun (WGS) entry which is preliminary data.</text>
</comment>
<dbReference type="InterPro" id="IPR022460">
    <property type="entry name" value="Flavoprotein_PP4765"/>
</dbReference>
<dbReference type="Pfam" id="PF03486">
    <property type="entry name" value="HI0933_like"/>
    <property type="match status" value="1"/>
</dbReference>
<dbReference type="Gene3D" id="2.40.30.10">
    <property type="entry name" value="Translation factors"/>
    <property type="match status" value="1"/>
</dbReference>
<accession>A0ABV6ZTP4</accession>
<dbReference type="InterPro" id="IPR004792">
    <property type="entry name" value="BaiN-like"/>
</dbReference>
<feature type="domain" description="RsdA/BaiN/AoA(So)-like Rossmann fold-like" evidence="4">
    <location>
        <begin position="7"/>
        <end position="395"/>
    </location>
</feature>
<dbReference type="InterPro" id="IPR057661">
    <property type="entry name" value="RsdA/BaiN/AoA(So)_Rossmann"/>
</dbReference>
<dbReference type="SUPFAM" id="SSF51905">
    <property type="entry name" value="FAD/NAD(P)-binding domain"/>
    <property type="match status" value="1"/>
</dbReference>
<dbReference type="PANTHER" id="PTHR42887:SF1">
    <property type="entry name" value="BLR3961 PROTEIN"/>
    <property type="match status" value="1"/>
</dbReference>
<dbReference type="InterPro" id="IPR036188">
    <property type="entry name" value="FAD/NAD-bd_sf"/>
</dbReference>
<evidence type="ECO:0000256" key="3">
    <source>
        <dbReference type="ARBA" id="ARBA00022827"/>
    </source>
</evidence>
<dbReference type="Pfam" id="PF22780">
    <property type="entry name" value="HI0933_like_1st"/>
    <property type="match status" value="1"/>
</dbReference>
<organism evidence="6 7">
    <name type="scientific">Hyphobacterium vulgare</name>
    <dbReference type="NCBI Taxonomy" id="1736751"/>
    <lineage>
        <taxon>Bacteria</taxon>
        <taxon>Pseudomonadati</taxon>
        <taxon>Pseudomonadota</taxon>
        <taxon>Alphaproteobacteria</taxon>
        <taxon>Maricaulales</taxon>
        <taxon>Maricaulaceae</taxon>
        <taxon>Hyphobacterium</taxon>
    </lineage>
</organism>
<sequence length="404" mass="42777">MTISAPDIAIIGAGPAGLFAAEYLSSRGFSVRIFDRMPTPGRKFLMAGRGGLNLTHSEELDAFLSRYRPSHPLIETAIRAFPPAALRQWCEDLGRDTFIGSSGRVFPKVMKASPLLRVWRARLEAQGVELALRHDWTGWDGLGALTFDTPDGAVAVKPRATLLALGGASWPRLGSDGGWAGLLAQRGVAIAPFQPSNSGFLADWSAEFRSRHAGQPLKHVILSFGGRQVTGDAMISAYGIEGGAVYALSAELRDALKSGTVTLHADLRPGVERAILASRLASGRKGESMANRLRKSAGLSPVSAGLLREAIHPLPRAADALASLIKACPIRLTGVTGLDRAISSAGGIQFAAIDDDFMLKPVPAVFAAGEMLDWEAPTGGYLLQACFATGVAAARGIERFLSDR</sequence>
<dbReference type="SUPFAM" id="SSF160996">
    <property type="entry name" value="HI0933 insert domain-like"/>
    <property type="match status" value="1"/>
</dbReference>
<dbReference type="PRINTS" id="PR00419">
    <property type="entry name" value="ADXRDTASE"/>
</dbReference>
<feature type="domain" description="RsdA/BaiN/AoA(So)-like insert" evidence="5">
    <location>
        <begin position="194"/>
        <end position="343"/>
    </location>
</feature>
<dbReference type="Gene3D" id="1.10.8.260">
    <property type="entry name" value="HI0933 insert domain-like"/>
    <property type="match status" value="1"/>
</dbReference>
<proteinExistence type="predicted"/>
<evidence type="ECO:0000256" key="1">
    <source>
        <dbReference type="ARBA" id="ARBA00001974"/>
    </source>
</evidence>
<protein>
    <submittedName>
        <fullName evidence="6">TIGR03862 family flavoprotein</fullName>
    </submittedName>
</protein>
<evidence type="ECO:0000259" key="4">
    <source>
        <dbReference type="Pfam" id="PF03486"/>
    </source>
</evidence>
<keyword evidence="7" id="KW-1185">Reference proteome</keyword>
<keyword evidence="2" id="KW-0285">Flavoprotein</keyword>
<name>A0ABV6ZTP4_9PROT</name>
<dbReference type="RefSeq" id="WP_343163514.1">
    <property type="nucleotide sequence ID" value="NZ_JBHRSV010000001.1"/>
</dbReference>
<evidence type="ECO:0000256" key="2">
    <source>
        <dbReference type="ARBA" id="ARBA00022630"/>
    </source>
</evidence>
<dbReference type="NCBIfam" id="TIGR03862">
    <property type="entry name" value="flavo_PP4765"/>
    <property type="match status" value="1"/>
</dbReference>
<dbReference type="EMBL" id="JBHRSV010000001">
    <property type="protein sequence ID" value="MFC2924776.1"/>
    <property type="molecule type" value="Genomic_DNA"/>
</dbReference>
<comment type="cofactor">
    <cofactor evidence="1">
        <name>FAD</name>
        <dbReference type="ChEBI" id="CHEBI:57692"/>
    </cofactor>
</comment>
<dbReference type="Proteomes" id="UP001595379">
    <property type="component" value="Unassembled WGS sequence"/>
</dbReference>
<dbReference type="InterPro" id="IPR055178">
    <property type="entry name" value="RsdA/BaiN/AoA(So)-like_dom"/>
</dbReference>
<gene>
    <name evidence="6" type="ORF">ACFOOR_01515</name>
</gene>
<dbReference type="PANTHER" id="PTHR42887">
    <property type="entry name" value="OS12G0638800 PROTEIN"/>
    <property type="match status" value="1"/>
</dbReference>
<dbReference type="InterPro" id="IPR023166">
    <property type="entry name" value="BaiN-like_dom_sf"/>
</dbReference>
<keyword evidence="3" id="KW-0274">FAD</keyword>
<evidence type="ECO:0000313" key="7">
    <source>
        <dbReference type="Proteomes" id="UP001595379"/>
    </source>
</evidence>
<reference evidence="7" key="1">
    <citation type="journal article" date="2019" name="Int. J. Syst. Evol. Microbiol.">
        <title>The Global Catalogue of Microorganisms (GCM) 10K type strain sequencing project: providing services to taxonomists for standard genome sequencing and annotation.</title>
        <authorList>
            <consortium name="The Broad Institute Genomics Platform"/>
            <consortium name="The Broad Institute Genome Sequencing Center for Infectious Disease"/>
            <person name="Wu L."/>
            <person name="Ma J."/>
        </authorList>
    </citation>
    <scope>NUCLEOTIDE SEQUENCE [LARGE SCALE GENOMIC DNA]</scope>
    <source>
        <strain evidence="7">KCTC 52487</strain>
    </source>
</reference>